<dbReference type="SUPFAM" id="SSF141523">
    <property type="entry name" value="L,D-transpeptidase catalytic domain-like"/>
    <property type="match status" value="1"/>
</dbReference>
<name>A0A3M3ET81_9PSED</name>
<dbReference type="Gene3D" id="2.40.440.10">
    <property type="entry name" value="L,D-transpeptidase catalytic domain-like"/>
    <property type="match status" value="1"/>
</dbReference>
<keyword evidence="5 7" id="KW-0573">Peptidoglycan synthesis</keyword>
<comment type="caution">
    <text evidence="9">The sequence shown here is derived from an EMBL/GenBank/DDBJ whole genome shotgun (WGS) entry which is preliminary data.</text>
</comment>
<comment type="pathway">
    <text evidence="1 7">Cell wall biogenesis; peptidoglycan biosynthesis.</text>
</comment>
<feature type="domain" description="L,D-TPase catalytic" evidence="8">
    <location>
        <begin position="57"/>
        <end position="194"/>
    </location>
</feature>
<keyword evidence="4 7" id="KW-0133">Cell shape</keyword>
<evidence type="ECO:0000313" key="10">
    <source>
        <dbReference type="Proteomes" id="UP000270661"/>
    </source>
</evidence>
<accession>A0A3M3ET81</accession>
<gene>
    <name evidence="9" type="ORF">ALQ77_05207</name>
</gene>
<dbReference type="GO" id="GO:0008360">
    <property type="term" value="P:regulation of cell shape"/>
    <property type="evidence" value="ECO:0007669"/>
    <property type="project" value="UniProtKB-UniRule"/>
</dbReference>
<evidence type="ECO:0000256" key="5">
    <source>
        <dbReference type="ARBA" id="ARBA00022984"/>
    </source>
</evidence>
<reference evidence="9 10" key="1">
    <citation type="submission" date="2018-08" db="EMBL/GenBank/DDBJ databases">
        <title>Recombination of ecologically and evolutionarily significant loci maintains genetic cohesion in the Pseudomonas syringae species complex.</title>
        <authorList>
            <person name="Dillon M."/>
            <person name="Thakur S."/>
            <person name="Almeida R.N.D."/>
            <person name="Weir B.S."/>
            <person name="Guttman D.S."/>
        </authorList>
    </citation>
    <scope>NUCLEOTIDE SEQUENCE [LARGE SCALE GENOMIC DNA]</scope>
    <source>
        <strain evidence="9 10">NCPPB2445</strain>
    </source>
</reference>
<evidence type="ECO:0000256" key="1">
    <source>
        <dbReference type="ARBA" id="ARBA00004752"/>
    </source>
</evidence>
<keyword evidence="3" id="KW-0808">Transferase</keyword>
<sequence length="195" mass="22066">MRIDPATGSACQDLKKPYRHDTSRDISMRWLFVLFCLSFAAASQASAVGTYDGKPIEKVLVLKSAHQLQLISDGKPLKTYRISLGRGAKKGPKLIEGDKRTPEGFYWIDWRKVSDRFNLSMHISYPNISDAARARREGVEPGSMIMIHGTPDSEETPEQLFHTLDWTNGCIAMRNVDMREVWNLVPDGTMIEIRP</sequence>
<evidence type="ECO:0000256" key="2">
    <source>
        <dbReference type="ARBA" id="ARBA00005992"/>
    </source>
</evidence>
<evidence type="ECO:0000313" key="9">
    <source>
        <dbReference type="EMBL" id="RMM52840.1"/>
    </source>
</evidence>
<feature type="active site" description="Nucleophile" evidence="7">
    <location>
        <position position="170"/>
    </location>
</feature>
<keyword evidence="10" id="KW-1185">Reference proteome</keyword>
<dbReference type="CDD" id="cd16913">
    <property type="entry name" value="YkuD_like"/>
    <property type="match status" value="1"/>
</dbReference>
<evidence type="ECO:0000256" key="3">
    <source>
        <dbReference type="ARBA" id="ARBA00022679"/>
    </source>
</evidence>
<dbReference type="GO" id="GO:0071555">
    <property type="term" value="P:cell wall organization"/>
    <property type="evidence" value="ECO:0007669"/>
    <property type="project" value="UniProtKB-UniRule"/>
</dbReference>
<dbReference type="Proteomes" id="UP000270661">
    <property type="component" value="Unassembled WGS sequence"/>
</dbReference>
<dbReference type="Pfam" id="PF03734">
    <property type="entry name" value="YkuD"/>
    <property type="match status" value="1"/>
</dbReference>
<evidence type="ECO:0000259" key="8">
    <source>
        <dbReference type="PROSITE" id="PS52029"/>
    </source>
</evidence>
<dbReference type="UniPathway" id="UPA00219"/>
<proteinExistence type="inferred from homology"/>
<dbReference type="GO" id="GO:0004180">
    <property type="term" value="F:carboxypeptidase activity"/>
    <property type="evidence" value="ECO:0007669"/>
    <property type="project" value="UniProtKB-ARBA"/>
</dbReference>
<evidence type="ECO:0000256" key="4">
    <source>
        <dbReference type="ARBA" id="ARBA00022960"/>
    </source>
</evidence>
<feature type="active site" description="Proton donor/acceptor" evidence="7">
    <location>
        <position position="148"/>
    </location>
</feature>
<evidence type="ECO:0000256" key="6">
    <source>
        <dbReference type="ARBA" id="ARBA00023316"/>
    </source>
</evidence>
<dbReference type="AlphaFoldDB" id="A0A3M3ET81"/>
<dbReference type="PROSITE" id="PS52029">
    <property type="entry name" value="LD_TPASE"/>
    <property type="match status" value="1"/>
</dbReference>
<protein>
    <recommendedName>
        <fullName evidence="8">L,D-TPase catalytic domain-containing protein</fullName>
    </recommendedName>
</protein>
<dbReference type="STRING" id="47879.AXG94_09710"/>
<comment type="similarity">
    <text evidence="2">Belongs to the YkuD family.</text>
</comment>
<dbReference type="PANTHER" id="PTHR36699">
    <property type="entry name" value="LD-TRANSPEPTIDASE"/>
    <property type="match status" value="1"/>
</dbReference>
<organism evidence="9 10">
    <name type="scientific">Pseudomonas corrugata</name>
    <dbReference type="NCBI Taxonomy" id="47879"/>
    <lineage>
        <taxon>Bacteria</taxon>
        <taxon>Pseudomonadati</taxon>
        <taxon>Pseudomonadota</taxon>
        <taxon>Gammaproteobacteria</taxon>
        <taxon>Pseudomonadales</taxon>
        <taxon>Pseudomonadaceae</taxon>
        <taxon>Pseudomonas</taxon>
    </lineage>
</organism>
<dbReference type="GO" id="GO:0009252">
    <property type="term" value="P:peptidoglycan biosynthetic process"/>
    <property type="evidence" value="ECO:0007669"/>
    <property type="project" value="UniProtKB-UniPathway"/>
</dbReference>
<dbReference type="EMBL" id="RBOJ01000041">
    <property type="protein sequence ID" value="RMM52840.1"/>
    <property type="molecule type" value="Genomic_DNA"/>
</dbReference>
<dbReference type="InterPro" id="IPR005490">
    <property type="entry name" value="LD_TPept_cat_dom"/>
</dbReference>
<keyword evidence="6 7" id="KW-0961">Cell wall biogenesis/degradation</keyword>
<dbReference type="GO" id="GO:0016740">
    <property type="term" value="F:transferase activity"/>
    <property type="evidence" value="ECO:0007669"/>
    <property type="project" value="UniProtKB-KW"/>
</dbReference>
<evidence type="ECO:0000256" key="7">
    <source>
        <dbReference type="PROSITE-ProRule" id="PRU01373"/>
    </source>
</evidence>
<dbReference type="PANTHER" id="PTHR36699:SF1">
    <property type="entry name" value="L,D-TRANSPEPTIDASE YAFK-RELATED"/>
    <property type="match status" value="1"/>
</dbReference>
<dbReference type="InterPro" id="IPR038063">
    <property type="entry name" value="Transpep_catalytic_dom"/>
</dbReference>